<evidence type="ECO:0000313" key="1">
    <source>
        <dbReference type="EMBL" id="MCL9682743.1"/>
    </source>
</evidence>
<dbReference type="EMBL" id="JAJKBJ010000001">
    <property type="protein sequence ID" value="MCL9682743.1"/>
    <property type="molecule type" value="Genomic_DNA"/>
</dbReference>
<dbReference type="Proteomes" id="UP001139721">
    <property type="component" value="Unassembled WGS sequence"/>
</dbReference>
<gene>
    <name evidence="1" type="ORF">LOX96_01420</name>
</gene>
<proteinExistence type="predicted"/>
<dbReference type="RefSeq" id="WP_250421306.1">
    <property type="nucleotide sequence ID" value="NZ_JAJKBJ010000001.1"/>
</dbReference>
<evidence type="ECO:0000313" key="2">
    <source>
        <dbReference type="Proteomes" id="UP001139721"/>
    </source>
</evidence>
<dbReference type="AlphaFoldDB" id="A0A9X2CY92"/>
<reference evidence="1" key="1">
    <citation type="submission" date="2021-11" db="EMBL/GenBank/DDBJ databases">
        <title>Legionella maioricencis sp. nov., a new species isolated from hot water samples in Mallorca.</title>
        <authorList>
            <person name="Crespi S."/>
            <person name="Drasar V."/>
            <person name="Salva-Serra F."/>
            <person name="Jaen-Luchoro D."/>
            <person name="Pineiro-Iglesias B."/>
            <person name="Aliaga F."/>
            <person name="Fernandez-Juarez V."/>
            <person name="Coll G."/>
            <person name="Moore E.R.B."/>
            <person name="Bennasar-Figueras A."/>
        </authorList>
    </citation>
    <scope>NUCLEOTIDE SEQUENCE</scope>
    <source>
        <strain evidence="1">HCPI-6</strain>
    </source>
</reference>
<name>A0A9X2CY92_9GAMM</name>
<protein>
    <submittedName>
        <fullName evidence="1">Uncharacterized protein</fullName>
    </submittedName>
</protein>
<accession>A0A9X2CY92</accession>
<sequence length="75" mass="8524">MNEICFDDSLLGITLTSTCLEGYDTKYTDYWAEALILDDTAQIRLDFYRLFYAMAFMGKHSILTPNDNPLVGASE</sequence>
<comment type="caution">
    <text evidence="1">The sequence shown here is derived from an EMBL/GenBank/DDBJ whole genome shotgun (WGS) entry which is preliminary data.</text>
</comment>
<organism evidence="1 2">
    <name type="scientific">Legionella maioricensis</name>
    <dbReference type="NCBI Taxonomy" id="2896528"/>
    <lineage>
        <taxon>Bacteria</taxon>
        <taxon>Pseudomonadati</taxon>
        <taxon>Pseudomonadota</taxon>
        <taxon>Gammaproteobacteria</taxon>
        <taxon>Legionellales</taxon>
        <taxon>Legionellaceae</taxon>
        <taxon>Legionella</taxon>
    </lineage>
</organism>
<keyword evidence="2" id="KW-1185">Reference proteome</keyword>